<proteinExistence type="predicted"/>
<dbReference type="PANTHER" id="PTHR38593">
    <property type="entry name" value="BLR2558 PROTEIN"/>
    <property type="match status" value="1"/>
</dbReference>
<organism evidence="3 4">
    <name type="scientific">Rhizomicrobium electricum</name>
    <dbReference type="NCBI Taxonomy" id="480070"/>
    <lineage>
        <taxon>Bacteria</taxon>
        <taxon>Pseudomonadati</taxon>
        <taxon>Pseudomonadota</taxon>
        <taxon>Alphaproteobacteria</taxon>
        <taxon>Micropepsales</taxon>
        <taxon>Micropepsaceae</taxon>
        <taxon>Rhizomicrobium</taxon>
    </lineage>
</organism>
<dbReference type="InterPro" id="IPR025419">
    <property type="entry name" value="DUF4142"/>
</dbReference>
<accession>A0ABP3PC67</accession>
<evidence type="ECO:0000259" key="2">
    <source>
        <dbReference type="Pfam" id="PF13628"/>
    </source>
</evidence>
<evidence type="ECO:0000256" key="1">
    <source>
        <dbReference type="SAM" id="SignalP"/>
    </source>
</evidence>
<dbReference type="Proteomes" id="UP001499951">
    <property type="component" value="Unassembled WGS sequence"/>
</dbReference>
<feature type="signal peptide" evidence="1">
    <location>
        <begin position="1"/>
        <end position="20"/>
    </location>
</feature>
<evidence type="ECO:0000313" key="4">
    <source>
        <dbReference type="Proteomes" id="UP001499951"/>
    </source>
</evidence>
<dbReference type="InterPro" id="IPR012347">
    <property type="entry name" value="Ferritin-like"/>
</dbReference>
<protein>
    <recommendedName>
        <fullName evidence="2">DUF4142 domain-containing protein</fullName>
    </recommendedName>
</protein>
<comment type="caution">
    <text evidence="3">The sequence shown here is derived from an EMBL/GenBank/DDBJ whole genome shotgun (WGS) entry which is preliminary data.</text>
</comment>
<feature type="domain" description="DUF4142" evidence="2">
    <location>
        <begin position="22"/>
        <end position="156"/>
    </location>
</feature>
<dbReference type="Gene3D" id="1.20.1260.10">
    <property type="match status" value="1"/>
</dbReference>
<dbReference type="RefSeq" id="WP_166931751.1">
    <property type="nucleotide sequence ID" value="NZ_BAAADD010000001.1"/>
</dbReference>
<dbReference type="PANTHER" id="PTHR38593:SF1">
    <property type="entry name" value="BLR2558 PROTEIN"/>
    <property type="match status" value="1"/>
</dbReference>
<keyword evidence="4" id="KW-1185">Reference proteome</keyword>
<gene>
    <name evidence="3" type="ORF">GCM10008942_06360</name>
</gene>
<keyword evidence="1" id="KW-0732">Signal</keyword>
<dbReference type="Pfam" id="PF13628">
    <property type="entry name" value="DUF4142"/>
    <property type="match status" value="1"/>
</dbReference>
<name>A0ABP3PC67_9PROT</name>
<reference evidence="4" key="1">
    <citation type="journal article" date="2019" name="Int. J. Syst. Evol. Microbiol.">
        <title>The Global Catalogue of Microorganisms (GCM) 10K type strain sequencing project: providing services to taxonomists for standard genome sequencing and annotation.</title>
        <authorList>
            <consortium name="The Broad Institute Genomics Platform"/>
            <consortium name="The Broad Institute Genome Sequencing Center for Infectious Disease"/>
            <person name="Wu L."/>
            <person name="Ma J."/>
        </authorList>
    </citation>
    <scope>NUCLEOTIDE SEQUENCE [LARGE SCALE GENOMIC DNA]</scope>
    <source>
        <strain evidence="4">JCM 15089</strain>
    </source>
</reference>
<sequence length="169" mass="17915">MKIVAMAALAALALATAARADSASDFLMTAAKGDNAEIMMGKLAQQKAQSAGVKKFGQTLVTDHTKAKNEVATLATSMSVSMPSDVKPDAQQAYDKLAQTSGAEFDRMFVSHMIEDHQKDIAAFTKEAGAKDGKVSSLAAKQLPTLKKHLAIAQSLQGKNSMSMPQRMQ</sequence>
<evidence type="ECO:0000313" key="3">
    <source>
        <dbReference type="EMBL" id="GAA0560604.1"/>
    </source>
</evidence>
<dbReference type="EMBL" id="BAAADD010000001">
    <property type="protein sequence ID" value="GAA0560604.1"/>
    <property type="molecule type" value="Genomic_DNA"/>
</dbReference>
<feature type="chain" id="PRO_5046301797" description="DUF4142 domain-containing protein" evidence="1">
    <location>
        <begin position="21"/>
        <end position="169"/>
    </location>
</feature>